<sequence length="36" mass="4000">MDIVLAVDFGNPAFTIPGEQMINVLSLQRDRRVVPS</sequence>
<name>A0A7W9U618_9BURK</name>
<keyword evidence="2" id="KW-1185">Reference proteome</keyword>
<comment type="caution">
    <text evidence="1">The sequence shown here is derived from an EMBL/GenBank/DDBJ whole genome shotgun (WGS) entry which is preliminary data.</text>
</comment>
<dbReference type="EMBL" id="JACHBW010000029">
    <property type="protein sequence ID" value="MBB6106630.1"/>
    <property type="molecule type" value="Genomic_DNA"/>
</dbReference>
<dbReference type="AlphaFoldDB" id="A0A7W9U618"/>
<accession>A0A7W9U618</accession>
<organism evidence="1 2">
    <name type="scientific">Paraburkholderia bannensis</name>
    <dbReference type="NCBI Taxonomy" id="765414"/>
    <lineage>
        <taxon>Bacteria</taxon>
        <taxon>Pseudomonadati</taxon>
        <taxon>Pseudomonadota</taxon>
        <taxon>Betaproteobacteria</taxon>
        <taxon>Burkholderiales</taxon>
        <taxon>Burkholderiaceae</taxon>
        <taxon>Paraburkholderia</taxon>
    </lineage>
</organism>
<dbReference type="Proteomes" id="UP000571554">
    <property type="component" value="Unassembled WGS sequence"/>
</dbReference>
<evidence type="ECO:0000313" key="2">
    <source>
        <dbReference type="Proteomes" id="UP000571554"/>
    </source>
</evidence>
<protein>
    <submittedName>
        <fullName evidence="1">Uncharacterized protein</fullName>
    </submittedName>
</protein>
<proteinExistence type="predicted"/>
<evidence type="ECO:0000313" key="1">
    <source>
        <dbReference type="EMBL" id="MBB6106630.1"/>
    </source>
</evidence>
<reference evidence="1 2" key="1">
    <citation type="submission" date="2020-08" db="EMBL/GenBank/DDBJ databases">
        <title>Above-ground endophytic microbial communities from plants in different locations in the United States.</title>
        <authorList>
            <person name="Frank C."/>
        </authorList>
    </citation>
    <scope>NUCLEOTIDE SEQUENCE [LARGE SCALE GENOMIC DNA]</scope>
    <source>
        <strain evidence="1 2">WP4_2_2</strain>
    </source>
</reference>
<gene>
    <name evidence="1" type="ORF">F4827_006506</name>
</gene>